<dbReference type="GO" id="GO:0004553">
    <property type="term" value="F:hydrolase activity, hydrolyzing O-glycosyl compounds"/>
    <property type="evidence" value="ECO:0007669"/>
    <property type="project" value="InterPro"/>
</dbReference>
<feature type="domain" description="DUF5110" evidence="5">
    <location>
        <begin position="714"/>
        <end position="784"/>
    </location>
</feature>
<protein>
    <submittedName>
        <fullName evidence="7">DUF5110 domain-containing protein</fullName>
    </submittedName>
</protein>
<dbReference type="InterPro" id="IPR033403">
    <property type="entry name" value="DUF5110"/>
</dbReference>
<dbReference type="InterPro" id="IPR048395">
    <property type="entry name" value="Glyco_hydro_31_C"/>
</dbReference>
<organism evidence="7 8">
    <name type="scientific">Bailinhaonella thermotolerans</name>
    <dbReference type="NCBI Taxonomy" id="1070861"/>
    <lineage>
        <taxon>Bacteria</taxon>
        <taxon>Bacillati</taxon>
        <taxon>Actinomycetota</taxon>
        <taxon>Actinomycetes</taxon>
        <taxon>Streptosporangiales</taxon>
        <taxon>Streptosporangiaceae</taxon>
        <taxon>Bailinhaonella</taxon>
    </lineage>
</organism>
<dbReference type="GO" id="GO:0030246">
    <property type="term" value="F:carbohydrate binding"/>
    <property type="evidence" value="ECO:0007669"/>
    <property type="project" value="InterPro"/>
</dbReference>
<evidence type="ECO:0000256" key="3">
    <source>
        <dbReference type="SAM" id="SignalP"/>
    </source>
</evidence>
<dbReference type="AlphaFoldDB" id="A0A3A4AV71"/>
<name>A0A3A4AV71_9ACTN</name>
<dbReference type="Gene3D" id="2.60.40.1180">
    <property type="entry name" value="Golgi alpha-mannosidase II"/>
    <property type="match status" value="2"/>
</dbReference>
<feature type="chain" id="PRO_5017411413" evidence="3">
    <location>
        <begin position="24"/>
        <end position="840"/>
    </location>
</feature>
<keyword evidence="3" id="KW-0732">Signal</keyword>
<dbReference type="InterPro" id="IPR011013">
    <property type="entry name" value="Gal_mutarotase_sf_dom"/>
</dbReference>
<evidence type="ECO:0000259" key="6">
    <source>
        <dbReference type="Pfam" id="PF21365"/>
    </source>
</evidence>
<keyword evidence="8" id="KW-1185">Reference proteome</keyword>
<feature type="signal peptide" evidence="3">
    <location>
        <begin position="1"/>
        <end position="23"/>
    </location>
</feature>
<accession>A0A3A4AV71</accession>
<dbReference type="Pfam" id="PF17137">
    <property type="entry name" value="DUF5110"/>
    <property type="match status" value="1"/>
</dbReference>
<dbReference type="Pfam" id="PF21365">
    <property type="entry name" value="Glyco_hydro_31_3rd"/>
    <property type="match status" value="1"/>
</dbReference>
<sequence length="840" mass="92921">MRRLLLAPLLLAPLLFVNTAASAPTGVQRAEFTSGDAYLLVEFLDDDLVHFELSAAGASPGTERALFTTPQVAKADYAGPEAFSREGDTFTTAALRVEVRPDTLCVTIAEEGRTLHTACPRNLRQAWKGLTISREGARNAYGLGEQFHRSGGADGDWDGRVRTPGGPFGNAMVFDPDNGPVGNAMIPVLFATGGGAGTAGYGLFLDQVYKQEWNLTRDPWTVDTWGDQLRWYVLAGPDLRDLRSDYLELTGRPPVPPRKAFGLWMSEYGYDDWAEIDDRLATLRAARFPLDGFVLDLQWFGGVRKESDDTPMGGLTWDEMKFPDPAARVAAYASQGLGLMLIEESYVGRARPEHADLARRGYLVRRGCETCEPVYLTGNPWWGFGGMIDWTQDAAGDHWHETKRRPLVEQGVLGHWLDLGEPEMYDPGDWTAGVLPGKHAHADYHNLYNLKWAESVARGYRDVPRRPFLLARSAAAGIQRHGVAMWSADIGSRLGALAMQFNAQMHMSMSGIDYYGSDVGGFRREMLDSDLGELYTQWFANAAWFEVPVRPHTDNVCNCRQTAPDRVGHAPSNLSNIRRRYALTPYYYSLAHRAHRYGEAVVPPLAYHYPHDPNVREMGHEKLIGRDLLVGVVAGRGERERDVYLPAGEWIDYHTNERLRSSGEWFRRRPLYDGDLFRLPAFARSGAIIPKMHVDDRTLDVYGRRADGTVRDELVARVYPDAAETSFTLYEDDGATTSYRSGAVRETELTQRRDGASATVTIGGARGSYQGAPADRANVVELVGRASAVTLDGAPLPRLPGRAAFDASPSGWYAGDDGVTVAKSDRAPVTTAKTFAFVLE</sequence>
<dbReference type="InterPro" id="IPR013780">
    <property type="entry name" value="Glyco_hydro_b"/>
</dbReference>
<dbReference type="InterPro" id="IPR051816">
    <property type="entry name" value="Glycosyl_Hydrolase_31"/>
</dbReference>
<reference evidence="7 8" key="1">
    <citation type="submission" date="2018-09" db="EMBL/GenBank/DDBJ databases">
        <title>YIM 75507 draft genome.</title>
        <authorList>
            <person name="Tang S."/>
            <person name="Feng Y."/>
        </authorList>
    </citation>
    <scope>NUCLEOTIDE SEQUENCE [LARGE SCALE GENOMIC DNA]</scope>
    <source>
        <strain evidence="7 8">YIM 75507</strain>
    </source>
</reference>
<evidence type="ECO:0000259" key="5">
    <source>
        <dbReference type="Pfam" id="PF17137"/>
    </source>
</evidence>
<keyword evidence="2" id="KW-0378">Hydrolase</keyword>
<evidence type="ECO:0000313" key="8">
    <source>
        <dbReference type="Proteomes" id="UP000265768"/>
    </source>
</evidence>
<feature type="domain" description="Glycosyl hydrolase family 31 C-terminal" evidence="6">
    <location>
        <begin position="598"/>
        <end position="689"/>
    </location>
</feature>
<dbReference type="EMBL" id="QZEY01000004">
    <property type="protein sequence ID" value="RJL32601.1"/>
    <property type="molecule type" value="Genomic_DNA"/>
</dbReference>
<dbReference type="SUPFAM" id="SSF74650">
    <property type="entry name" value="Galactose mutarotase-like"/>
    <property type="match status" value="1"/>
</dbReference>
<dbReference type="InterPro" id="IPR000322">
    <property type="entry name" value="Glyco_hydro_31_TIM"/>
</dbReference>
<comment type="similarity">
    <text evidence="1 2">Belongs to the glycosyl hydrolase 31 family.</text>
</comment>
<dbReference type="GO" id="GO:0005975">
    <property type="term" value="P:carbohydrate metabolic process"/>
    <property type="evidence" value="ECO:0007669"/>
    <property type="project" value="InterPro"/>
</dbReference>
<dbReference type="InterPro" id="IPR017853">
    <property type="entry name" value="GH"/>
</dbReference>
<evidence type="ECO:0000256" key="1">
    <source>
        <dbReference type="ARBA" id="ARBA00007806"/>
    </source>
</evidence>
<feature type="domain" description="Glycoside hydrolase family 31 TIM barrel" evidence="4">
    <location>
        <begin position="253"/>
        <end position="590"/>
    </location>
</feature>
<dbReference type="OrthoDB" id="176168at2"/>
<evidence type="ECO:0000256" key="2">
    <source>
        <dbReference type="RuleBase" id="RU361185"/>
    </source>
</evidence>
<dbReference type="Gene3D" id="3.20.20.80">
    <property type="entry name" value="Glycosidases"/>
    <property type="match status" value="1"/>
</dbReference>
<dbReference type="Pfam" id="PF01055">
    <property type="entry name" value="Glyco_hydro_31_2nd"/>
    <property type="match status" value="1"/>
</dbReference>
<dbReference type="SUPFAM" id="SSF51445">
    <property type="entry name" value="(Trans)glycosidases"/>
    <property type="match status" value="1"/>
</dbReference>
<dbReference type="RefSeq" id="WP_119926850.1">
    <property type="nucleotide sequence ID" value="NZ_QZEY01000004.1"/>
</dbReference>
<dbReference type="Gene3D" id="2.60.40.1760">
    <property type="entry name" value="glycosyl hydrolase (family 31)"/>
    <property type="match status" value="1"/>
</dbReference>
<proteinExistence type="inferred from homology"/>
<dbReference type="PANTHER" id="PTHR43863:SF2">
    <property type="entry name" value="MALTASE-GLUCOAMYLASE"/>
    <property type="match status" value="1"/>
</dbReference>
<dbReference type="SUPFAM" id="SSF51011">
    <property type="entry name" value="Glycosyl hydrolase domain"/>
    <property type="match status" value="1"/>
</dbReference>
<keyword evidence="2" id="KW-0326">Glycosidase</keyword>
<comment type="caution">
    <text evidence="7">The sequence shown here is derived from an EMBL/GenBank/DDBJ whole genome shotgun (WGS) entry which is preliminary data.</text>
</comment>
<evidence type="ECO:0000313" key="7">
    <source>
        <dbReference type="EMBL" id="RJL32601.1"/>
    </source>
</evidence>
<dbReference type="Proteomes" id="UP000265768">
    <property type="component" value="Unassembled WGS sequence"/>
</dbReference>
<evidence type="ECO:0000259" key="4">
    <source>
        <dbReference type="Pfam" id="PF01055"/>
    </source>
</evidence>
<dbReference type="PANTHER" id="PTHR43863">
    <property type="entry name" value="HYDROLASE, PUTATIVE (AFU_ORTHOLOGUE AFUA_1G03140)-RELATED"/>
    <property type="match status" value="1"/>
</dbReference>
<gene>
    <name evidence="7" type="ORF">D5H75_13900</name>
</gene>